<feature type="transmembrane region" description="Helical" evidence="8">
    <location>
        <begin position="92"/>
        <end position="111"/>
    </location>
</feature>
<protein>
    <submittedName>
        <fullName evidence="10">Cytochrome c biogenesis protein transmembrane region</fullName>
    </submittedName>
</protein>
<evidence type="ECO:0000256" key="2">
    <source>
        <dbReference type="ARBA" id="ARBA00006143"/>
    </source>
</evidence>
<feature type="compositionally biased region" description="Polar residues" evidence="7">
    <location>
        <begin position="249"/>
        <end position="270"/>
    </location>
</feature>
<comment type="subcellular location">
    <subcellularLocation>
        <location evidence="1">Cell membrane</location>
        <topology evidence="1">Multi-pass membrane protein</topology>
    </subcellularLocation>
</comment>
<dbReference type="Gene3D" id="3.40.30.10">
    <property type="entry name" value="Glutaredoxin"/>
    <property type="match status" value="1"/>
</dbReference>
<reference evidence="10 11" key="1">
    <citation type="submission" date="2017-04" db="EMBL/GenBank/DDBJ databases">
        <title>Monoglobus pectinilyticus 14 draft genome.</title>
        <authorList>
            <person name="Kim C."/>
            <person name="Rosendale D.I."/>
            <person name="Kelly W.J."/>
            <person name="Tannock G.W."/>
            <person name="Patchett M.L."/>
            <person name="Jordens J.Z."/>
        </authorList>
    </citation>
    <scope>NUCLEOTIDE SEQUENCE [LARGE SCALE GENOMIC DNA]</scope>
    <source>
        <strain evidence="10 11">14</strain>
    </source>
</reference>
<dbReference type="PANTHER" id="PTHR31272">
    <property type="entry name" value="CYTOCHROME C-TYPE BIOGENESIS PROTEIN HI_1454-RELATED"/>
    <property type="match status" value="1"/>
</dbReference>
<dbReference type="KEGG" id="mpec:B9O19_01059"/>
<keyword evidence="11" id="KW-1185">Reference proteome</keyword>
<keyword evidence="4 8" id="KW-0812">Transmembrane</keyword>
<dbReference type="EMBL" id="CP020991">
    <property type="protein sequence ID" value="AUO19227.1"/>
    <property type="molecule type" value="Genomic_DNA"/>
</dbReference>
<keyword evidence="6 8" id="KW-0472">Membrane</keyword>
<dbReference type="InterPro" id="IPR000866">
    <property type="entry name" value="AhpC/TSA"/>
</dbReference>
<evidence type="ECO:0000256" key="8">
    <source>
        <dbReference type="SAM" id="Phobius"/>
    </source>
</evidence>
<dbReference type="GO" id="GO:0016209">
    <property type="term" value="F:antioxidant activity"/>
    <property type="evidence" value="ECO:0007669"/>
    <property type="project" value="InterPro"/>
</dbReference>
<evidence type="ECO:0000256" key="5">
    <source>
        <dbReference type="ARBA" id="ARBA00022989"/>
    </source>
</evidence>
<dbReference type="InterPro" id="IPR036249">
    <property type="entry name" value="Thioredoxin-like_sf"/>
</dbReference>
<dbReference type="CDD" id="cd02966">
    <property type="entry name" value="TlpA_like_family"/>
    <property type="match status" value="1"/>
</dbReference>
<evidence type="ECO:0000256" key="6">
    <source>
        <dbReference type="ARBA" id="ARBA00023136"/>
    </source>
</evidence>
<gene>
    <name evidence="10" type="ORF">B9O19_01059</name>
</gene>
<dbReference type="AlphaFoldDB" id="A0A2K9P1W3"/>
<evidence type="ECO:0000313" key="11">
    <source>
        <dbReference type="Proteomes" id="UP000235589"/>
    </source>
</evidence>
<dbReference type="InterPro" id="IPR017937">
    <property type="entry name" value="Thioredoxin_CS"/>
</dbReference>
<dbReference type="GO" id="GO:0017004">
    <property type="term" value="P:cytochrome complex assembly"/>
    <property type="evidence" value="ECO:0007669"/>
    <property type="project" value="InterPro"/>
</dbReference>
<dbReference type="InterPro" id="IPR051790">
    <property type="entry name" value="Cytochrome_c-biogenesis_DsbD"/>
</dbReference>
<evidence type="ECO:0000313" key="10">
    <source>
        <dbReference type="EMBL" id="AUO19227.1"/>
    </source>
</evidence>
<evidence type="ECO:0000256" key="4">
    <source>
        <dbReference type="ARBA" id="ARBA00022692"/>
    </source>
</evidence>
<dbReference type="PROSITE" id="PS00194">
    <property type="entry name" value="THIOREDOXIN_1"/>
    <property type="match status" value="1"/>
</dbReference>
<dbReference type="GeneID" id="98062470"/>
<dbReference type="OrthoDB" id="9809733at2"/>
<dbReference type="InterPro" id="IPR013766">
    <property type="entry name" value="Thioredoxin_domain"/>
</dbReference>
<dbReference type="Proteomes" id="UP000235589">
    <property type="component" value="Chromosome"/>
</dbReference>
<dbReference type="Pfam" id="PF00578">
    <property type="entry name" value="AhpC-TSA"/>
    <property type="match status" value="1"/>
</dbReference>
<feature type="transmembrane region" description="Helical" evidence="8">
    <location>
        <begin position="132"/>
        <end position="152"/>
    </location>
</feature>
<feature type="region of interest" description="Disordered" evidence="7">
    <location>
        <begin position="249"/>
        <end position="284"/>
    </location>
</feature>
<feature type="transmembrane region" description="Helical" evidence="8">
    <location>
        <begin position="212"/>
        <end position="233"/>
    </location>
</feature>
<dbReference type="InterPro" id="IPR003834">
    <property type="entry name" value="Cyt_c_assmbl_TM_dom"/>
</dbReference>
<feature type="transmembrane region" description="Helical" evidence="8">
    <location>
        <begin position="12"/>
        <end position="37"/>
    </location>
</feature>
<evidence type="ECO:0000256" key="7">
    <source>
        <dbReference type="SAM" id="MobiDB-lite"/>
    </source>
</evidence>
<name>A0A2K9P1W3_9FIRM</name>
<dbReference type="GO" id="GO:0016491">
    <property type="term" value="F:oxidoreductase activity"/>
    <property type="evidence" value="ECO:0007669"/>
    <property type="project" value="InterPro"/>
</dbReference>
<dbReference type="GO" id="GO:0005886">
    <property type="term" value="C:plasma membrane"/>
    <property type="evidence" value="ECO:0007669"/>
    <property type="project" value="UniProtKB-SubCell"/>
</dbReference>
<comment type="similarity">
    <text evidence="2">Belongs to the DsbD family.</text>
</comment>
<proteinExistence type="inferred from homology"/>
<organism evidence="10 11">
    <name type="scientific">Monoglobus pectinilyticus</name>
    <dbReference type="NCBI Taxonomy" id="1981510"/>
    <lineage>
        <taxon>Bacteria</taxon>
        <taxon>Bacillati</taxon>
        <taxon>Bacillota</taxon>
        <taxon>Clostridia</taxon>
        <taxon>Monoglobales</taxon>
        <taxon>Monoglobaceae</taxon>
        <taxon>Monoglobus</taxon>
    </lineage>
</organism>
<sequence>MPFSLEQGISIITVFFQGIISFFSPCTLPLIPLYISYLAGGSKYTDSDGKIIYPRKKIFINTICFVLGISFTFFLLGFSFSMLGQFFNKYKYVFMIISGLIMIIFGLYQFGIFKRRNIIESEHRLPFNIGKFAMNPLTAFVLGFTFSFAWTPCIGPVLSSVLLMVSASDSKLIGFLLIGVYTLGFIIPFLLVGLFTGTVLDLFKRHQNIVKYTVKIGAVLLILMGIMTITGFMNGINSYIASVTNTSSSEKQTENNNSAENNITYQTPNPEITPAPTKKPKKNTSLAPDFELTDQYGQTHKLSDYKGKVVFINFWATWCGYCKEEMPDIEKLYYEYGENSQDVIILGAANPRSEKYPNNSDVSQEEIQEFLDEYNLTFPVLIDKTGDVFKSYSIMSLPTTFIINRDGSVFGYIPGAMSADNIKDAISKAMQ</sequence>
<dbReference type="RefSeq" id="WP_102365446.1">
    <property type="nucleotide sequence ID" value="NZ_CP020991.1"/>
</dbReference>
<feature type="transmembrane region" description="Helical" evidence="8">
    <location>
        <begin position="172"/>
        <end position="200"/>
    </location>
</feature>
<evidence type="ECO:0000256" key="3">
    <source>
        <dbReference type="ARBA" id="ARBA00022475"/>
    </source>
</evidence>
<dbReference type="Pfam" id="PF02683">
    <property type="entry name" value="DsbD_TM"/>
    <property type="match status" value="1"/>
</dbReference>
<accession>A0A2K9P1W3</accession>
<dbReference type="SUPFAM" id="SSF52833">
    <property type="entry name" value="Thioredoxin-like"/>
    <property type="match status" value="1"/>
</dbReference>
<dbReference type="PROSITE" id="PS51352">
    <property type="entry name" value="THIOREDOXIN_2"/>
    <property type="match status" value="1"/>
</dbReference>
<dbReference type="PANTHER" id="PTHR31272:SF4">
    <property type="entry name" value="CYTOCHROME C-TYPE BIOGENESIS PROTEIN HI_1454-RELATED"/>
    <property type="match status" value="1"/>
</dbReference>
<feature type="transmembrane region" description="Helical" evidence="8">
    <location>
        <begin position="58"/>
        <end position="80"/>
    </location>
</feature>
<evidence type="ECO:0000256" key="1">
    <source>
        <dbReference type="ARBA" id="ARBA00004651"/>
    </source>
</evidence>
<evidence type="ECO:0000259" key="9">
    <source>
        <dbReference type="PROSITE" id="PS51352"/>
    </source>
</evidence>
<keyword evidence="3" id="KW-1003">Cell membrane</keyword>
<keyword evidence="5 8" id="KW-1133">Transmembrane helix</keyword>
<feature type="domain" description="Thioredoxin" evidence="9">
    <location>
        <begin position="281"/>
        <end position="431"/>
    </location>
</feature>